<dbReference type="EMBL" id="JACEIK010006100">
    <property type="protein sequence ID" value="MCE2055086.1"/>
    <property type="molecule type" value="Genomic_DNA"/>
</dbReference>
<reference evidence="1 2" key="1">
    <citation type="journal article" date="2021" name="BMC Genomics">
        <title>Datura genome reveals duplications of psychoactive alkaloid biosynthetic genes and high mutation rate following tissue culture.</title>
        <authorList>
            <person name="Rajewski A."/>
            <person name="Carter-House D."/>
            <person name="Stajich J."/>
            <person name="Litt A."/>
        </authorList>
    </citation>
    <scope>NUCLEOTIDE SEQUENCE [LARGE SCALE GENOMIC DNA]</scope>
    <source>
        <strain evidence="1">AR-01</strain>
    </source>
</reference>
<keyword evidence="2" id="KW-1185">Reference proteome</keyword>
<accession>A0ABS8W111</accession>
<comment type="caution">
    <text evidence="1">The sequence shown here is derived from an EMBL/GenBank/DDBJ whole genome shotgun (WGS) entry which is preliminary data.</text>
</comment>
<protein>
    <recommendedName>
        <fullName evidence="3">Exocyst subunit Exo70 family protein</fullName>
    </recommendedName>
</protein>
<name>A0ABS8W111_DATST</name>
<sequence>MTVLGQKVKDMLRSILYDGDSKMRFESDMQHVLPRFIGNIDDCISSCHHSTSSATMTDEQLNFLLVNLHNLSKYLAEQKFPLVTQYEILQNVCGSIRDFHGLIVNGCVEHEIVELSQLYELDEDDQTDKGSPASSELDRDDQIDADSRLFKLAHLFLKIIPIELEIPKNRGLNVVNSPNKPVESKPLTAAKTIVGFEEALDN</sequence>
<evidence type="ECO:0008006" key="3">
    <source>
        <dbReference type="Google" id="ProtNLM"/>
    </source>
</evidence>
<proteinExistence type="predicted"/>
<organism evidence="1 2">
    <name type="scientific">Datura stramonium</name>
    <name type="common">Jimsonweed</name>
    <name type="synonym">Common thornapple</name>
    <dbReference type="NCBI Taxonomy" id="4076"/>
    <lineage>
        <taxon>Eukaryota</taxon>
        <taxon>Viridiplantae</taxon>
        <taxon>Streptophyta</taxon>
        <taxon>Embryophyta</taxon>
        <taxon>Tracheophyta</taxon>
        <taxon>Spermatophyta</taxon>
        <taxon>Magnoliopsida</taxon>
        <taxon>eudicotyledons</taxon>
        <taxon>Gunneridae</taxon>
        <taxon>Pentapetalae</taxon>
        <taxon>asterids</taxon>
        <taxon>lamiids</taxon>
        <taxon>Solanales</taxon>
        <taxon>Solanaceae</taxon>
        <taxon>Solanoideae</taxon>
        <taxon>Datureae</taxon>
        <taxon>Datura</taxon>
    </lineage>
</organism>
<gene>
    <name evidence="1" type="ORF">HAX54_041964</name>
</gene>
<dbReference type="Proteomes" id="UP000823775">
    <property type="component" value="Unassembled WGS sequence"/>
</dbReference>
<evidence type="ECO:0000313" key="2">
    <source>
        <dbReference type="Proteomes" id="UP000823775"/>
    </source>
</evidence>
<evidence type="ECO:0000313" key="1">
    <source>
        <dbReference type="EMBL" id="MCE2055086.1"/>
    </source>
</evidence>